<organism evidence="1 2">
    <name type="scientific">Microbulbifer epialgicus</name>
    <dbReference type="NCBI Taxonomy" id="393907"/>
    <lineage>
        <taxon>Bacteria</taxon>
        <taxon>Pseudomonadati</taxon>
        <taxon>Pseudomonadota</taxon>
        <taxon>Gammaproteobacteria</taxon>
        <taxon>Cellvibrionales</taxon>
        <taxon>Microbulbiferaceae</taxon>
        <taxon>Microbulbifer</taxon>
    </lineage>
</organism>
<gene>
    <name evidence="1" type="ORF">ACCI49_20970</name>
</gene>
<proteinExistence type="predicted"/>
<reference evidence="1 2" key="1">
    <citation type="submission" date="2024-08" db="EMBL/GenBank/DDBJ databases">
        <authorList>
            <person name="Ishaq N."/>
        </authorList>
    </citation>
    <scope>NUCLEOTIDE SEQUENCE [LARGE SCALE GENOMIC DNA]</scope>
    <source>
        <strain evidence="1 2">DSM 18651</strain>
    </source>
</reference>
<accession>A0ABV4P4S5</accession>
<protein>
    <submittedName>
        <fullName evidence="1">Uncharacterized protein</fullName>
    </submittedName>
</protein>
<keyword evidence="2" id="KW-1185">Reference proteome</keyword>
<dbReference type="Proteomes" id="UP001569428">
    <property type="component" value="Unassembled WGS sequence"/>
</dbReference>
<dbReference type="EMBL" id="JBGMEK010000089">
    <property type="protein sequence ID" value="MFA0813376.1"/>
    <property type="molecule type" value="Genomic_DNA"/>
</dbReference>
<comment type="caution">
    <text evidence="1">The sequence shown here is derived from an EMBL/GenBank/DDBJ whole genome shotgun (WGS) entry which is preliminary data.</text>
</comment>
<evidence type="ECO:0000313" key="1">
    <source>
        <dbReference type="EMBL" id="MFA0813376.1"/>
    </source>
</evidence>
<evidence type="ECO:0000313" key="2">
    <source>
        <dbReference type="Proteomes" id="UP001569428"/>
    </source>
</evidence>
<sequence length="55" mass="6186">MDGETGDQENVEAVSFLGVRIERKYQWTPELFEKERSPLGDCAPFATNVPADNQV</sequence>
<name>A0ABV4P4S5_9GAMM</name>
<dbReference type="RefSeq" id="WP_371841184.1">
    <property type="nucleotide sequence ID" value="NZ_JBGMEK010000089.1"/>
</dbReference>